<reference evidence="1 2" key="1">
    <citation type="submission" date="2020-08" db="EMBL/GenBank/DDBJ databases">
        <title>Sequencing the genomes of 1000 actinobacteria strains.</title>
        <authorList>
            <person name="Klenk H.-P."/>
        </authorList>
    </citation>
    <scope>NUCLEOTIDE SEQUENCE [LARGE SCALE GENOMIC DNA]</scope>
    <source>
        <strain evidence="1 2">DSM 43023</strain>
    </source>
</reference>
<name>A0A7W7WDV7_9ACTN</name>
<dbReference type="AlphaFoldDB" id="A0A7W7WDV7"/>
<proteinExistence type="predicted"/>
<comment type="caution">
    <text evidence="1">The sequence shown here is derived from an EMBL/GenBank/DDBJ whole genome shotgun (WGS) entry which is preliminary data.</text>
</comment>
<protein>
    <submittedName>
        <fullName evidence="1">Uncharacterized protein</fullName>
    </submittedName>
</protein>
<keyword evidence="2" id="KW-1185">Reference proteome</keyword>
<dbReference type="Proteomes" id="UP000534286">
    <property type="component" value="Unassembled WGS sequence"/>
</dbReference>
<evidence type="ECO:0000313" key="1">
    <source>
        <dbReference type="EMBL" id="MBB4942780.1"/>
    </source>
</evidence>
<gene>
    <name evidence="1" type="ORF">FHR32_007180</name>
</gene>
<accession>A0A7W7WDV7</accession>
<dbReference type="EMBL" id="JACHJU010000004">
    <property type="protein sequence ID" value="MBB4942780.1"/>
    <property type="molecule type" value="Genomic_DNA"/>
</dbReference>
<evidence type="ECO:0000313" key="2">
    <source>
        <dbReference type="Proteomes" id="UP000534286"/>
    </source>
</evidence>
<sequence length="56" mass="6060">MYLAAPLLPTPHLAAVFGLDPKTAIRHAENARALLVTMTEEQNPASRDEPKGPQPI</sequence>
<organism evidence="1 2">
    <name type="scientific">Streptosporangium album</name>
    <dbReference type="NCBI Taxonomy" id="47479"/>
    <lineage>
        <taxon>Bacteria</taxon>
        <taxon>Bacillati</taxon>
        <taxon>Actinomycetota</taxon>
        <taxon>Actinomycetes</taxon>
        <taxon>Streptosporangiales</taxon>
        <taxon>Streptosporangiaceae</taxon>
        <taxon>Streptosporangium</taxon>
    </lineage>
</organism>